<keyword evidence="2" id="KW-1185">Reference proteome</keyword>
<reference evidence="1" key="1">
    <citation type="submission" date="2023-07" db="EMBL/GenBank/DDBJ databases">
        <title>Sequencing the genomes of 1000 actinobacteria strains.</title>
        <authorList>
            <person name="Klenk H.-P."/>
        </authorList>
    </citation>
    <scope>NUCLEOTIDE SEQUENCE</scope>
    <source>
        <strain evidence="1">DSM 45977</strain>
    </source>
</reference>
<evidence type="ECO:0000313" key="1">
    <source>
        <dbReference type="EMBL" id="MDR7303318.1"/>
    </source>
</evidence>
<protein>
    <submittedName>
        <fullName evidence="1">Protein-L-isoaspartate O-methyltransferase</fullName>
    </submittedName>
</protein>
<dbReference type="RefSeq" id="WP_310275556.1">
    <property type="nucleotide sequence ID" value="NZ_JAVDXW010000001.1"/>
</dbReference>
<sequence length="130" mass="14281">MTHTSPSPDTLRIRLVNDLIARRLLTTARWKTAFRTVARDIFVDRFSVPDEHGLVEYDLTAPEHHAAALAAVHSDTTLITQQDTGGTATSSSTTPSLMALMLEHLDAQPRHRVLEVGTGTGYNAALRAHR</sequence>
<evidence type="ECO:0000313" key="2">
    <source>
        <dbReference type="Proteomes" id="UP001180845"/>
    </source>
</evidence>
<dbReference type="AlphaFoldDB" id="A0AAE3ZE79"/>
<dbReference type="Gene3D" id="3.40.50.150">
    <property type="entry name" value="Vaccinia Virus protein VP39"/>
    <property type="match status" value="1"/>
</dbReference>
<dbReference type="Proteomes" id="UP001180845">
    <property type="component" value="Unassembled WGS sequence"/>
</dbReference>
<dbReference type="Pfam" id="PF01135">
    <property type="entry name" value="PCMT"/>
    <property type="match status" value="1"/>
</dbReference>
<comment type="caution">
    <text evidence="1">The sequence shown here is derived from an EMBL/GenBank/DDBJ whole genome shotgun (WGS) entry which is preliminary data.</text>
</comment>
<dbReference type="InterPro" id="IPR029063">
    <property type="entry name" value="SAM-dependent_MTases_sf"/>
</dbReference>
<proteinExistence type="predicted"/>
<dbReference type="EMBL" id="JAVDXW010000001">
    <property type="protein sequence ID" value="MDR7303318.1"/>
    <property type="molecule type" value="Genomic_DNA"/>
</dbReference>
<gene>
    <name evidence="1" type="ORF">JOF55_003499</name>
</gene>
<dbReference type="SUPFAM" id="SSF53335">
    <property type="entry name" value="S-adenosyl-L-methionine-dependent methyltransferases"/>
    <property type="match status" value="1"/>
</dbReference>
<organism evidence="1 2">
    <name type="scientific">Haloactinomyces albus</name>
    <dbReference type="NCBI Taxonomy" id="1352928"/>
    <lineage>
        <taxon>Bacteria</taxon>
        <taxon>Bacillati</taxon>
        <taxon>Actinomycetota</taxon>
        <taxon>Actinomycetes</taxon>
        <taxon>Actinopolysporales</taxon>
        <taxon>Actinopolysporaceae</taxon>
        <taxon>Haloactinomyces</taxon>
    </lineage>
</organism>
<accession>A0AAE3ZE79</accession>
<name>A0AAE3ZE79_9ACTN</name>